<keyword evidence="18" id="KW-0850">VLDL</keyword>
<dbReference type="InterPro" id="IPR011030">
    <property type="entry name" value="Lipovitellin_superhlx_dom"/>
</dbReference>
<evidence type="ECO:0000256" key="4">
    <source>
        <dbReference type="ARBA" id="ARBA00022448"/>
    </source>
</evidence>
<name>A0ABR0ZUT4_HUSHU</name>
<evidence type="ECO:0000256" key="12">
    <source>
        <dbReference type="ARBA" id="ARBA00022729"/>
    </source>
</evidence>
<evidence type="ECO:0000256" key="14">
    <source>
        <dbReference type="ARBA" id="ARBA00023098"/>
    </source>
</evidence>
<keyword evidence="24" id="KW-1185">Reference proteome</keyword>
<reference evidence="23 24" key="1">
    <citation type="submission" date="2021-05" db="EMBL/GenBank/DDBJ databases">
        <authorList>
            <person name="Zahm M."/>
            <person name="Klopp C."/>
            <person name="Cabau C."/>
            <person name="Kuhl H."/>
            <person name="Suciu R."/>
            <person name="Ciorpac M."/>
            <person name="Holostenco D."/>
            <person name="Gessner J."/>
            <person name="Wuertz S."/>
            <person name="Hohne C."/>
            <person name="Stock M."/>
            <person name="Gislard M."/>
            <person name="Lluch J."/>
            <person name="Milhes M."/>
            <person name="Lampietro C."/>
            <person name="Lopez Roques C."/>
            <person name="Donnadieu C."/>
            <person name="Du K."/>
            <person name="Schartl M."/>
            <person name="Guiguen Y."/>
        </authorList>
    </citation>
    <scope>NUCLEOTIDE SEQUENCE [LARGE SCALE GENOMIC DNA]</scope>
    <source>
        <strain evidence="23">Hh-F2</strain>
        <tissue evidence="23">Blood</tissue>
    </source>
</reference>
<feature type="coiled-coil region" evidence="20">
    <location>
        <begin position="2475"/>
        <end position="2502"/>
    </location>
</feature>
<dbReference type="PANTHER" id="PTHR13769:SF1">
    <property type="entry name" value="APOLIPOPROTEIN B-100"/>
    <property type="match status" value="1"/>
</dbReference>
<gene>
    <name evidence="23" type="ORF">HHUSO_G7441</name>
</gene>
<feature type="coiled-coil region" evidence="20">
    <location>
        <begin position="2225"/>
        <end position="2252"/>
    </location>
</feature>
<dbReference type="InterPro" id="IPR001747">
    <property type="entry name" value="Vitellogenin_N"/>
</dbReference>
<evidence type="ECO:0000256" key="19">
    <source>
        <dbReference type="PROSITE-ProRule" id="PRU00557"/>
    </source>
</evidence>
<evidence type="ECO:0000256" key="2">
    <source>
        <dbReference type="ARBA" id="ARBA00004502"/>
    </source>
</evidence>
<dbReference type="InterPro" id="IPR009454">
    <property type="entry name" value="Lipid_transpt_open_b-sht"/>
</dbReference>
<dbReference type="Pfam" id="PF06448">
    <property type="entry name" value="DUF1081"/>
    <property type="match status" value="1"/>
</dbReference>
<feature type="coiled-coil region" evidence="20">
    <location>
        <begin position="2055"/>
        <end position="2165"/>
    </location>
</feature>
<evidence type="ECO:0000256" key="6">
    <source>
        <dbReference type="ARBA" id="ARBA00022513"/>
    </source>
</evidence>
<keyword evidence="13" id="KW-0445">Lipid transport</keyword>
<keyword evidence="11" id="KW-0427">LDL</keyword>
<dbReference type="PANTHER" id="PTHR13769">
    <property type="entry name" value="APOLIPOPROTEIN B"/>
    <property type="match status" value="1"/>
</dbReference>
<evidence type="ECO:0000256" key="7">
    <source>
        <dbReference type="ARBA" id="ARBA00022525"/>
    </source>
</evidence>
<dbReference type="SUPFAM" id="SSF48431">
    <property type="entry name" value="Lipovitellin-phosvitin complex, superhelical domain"/>
    <property type="match status" value="1"/>
</dbReference>
<dbReference type="EMBL" id="JAHFZB010000006">
    <property type="protein sequence ID" value="KAK6488577.1"/>
    <property type="molecule type" value="Genomic_DNA"/>
</dbReference>
<evidence type="ECO:0000256" key="13">
    <source>
        <dbReference type="ARBA" id="ARBA00023055"/>
    </source>
</evidence>
<dbReference type="InterPro" id="IPR015255">
    <property type="entry name" value="Vitellinogen_open_b-sht"/>
</dbReference>
<feature type="chain" id="PRO_5047363935" evidence="21">
    <location>
        <begin position="19"/>
        <end position="4605"/>
    </location>
</feature>
<evidence type="ECO:0000256" key="10">
    <source>
        <dbReference type="ARBA" id="ARBA00022677"/>
    </source>
</evidence>
<dbReference type="Pfam" id="PF01347">
    <property type="entry name" value="Vitellogenin_N"/>
    <property type="match status" value="1"/>
</dbReference>
<keyword evidence="16" id="KW-0325">Glycoprotein</keyword>
<keyword evidence="6" id="KW-0162">Chylomicron</keyword>
<protein>
    <submittedName>
        <fullName evidence="23">Apolipoprotein B-100-like</fullName>
    </submittedName>
</protein>
<evidence type="ECO:0000256" key="21">
    <source>
        <dbReference type="SAM" id="SignalP"/>
    </source>
</evidence>
<feature type="signal peptide" evidence="21">
    <location>
        <begin position="1"/>
        <end position="18"/>
    </location>
</feature>
<evidence type="ECO:0000256" key="9">
    <source>
        <dbReference type="ARBA" id="ARBA00022674"/>
    </source>
</evidence>
<dbReference type="InterPro" id="IPR015819">
    <property type="entry name" value="Lipid_transp_b-sht_shell"/>
</dbReference>
<keyword evidence="17" id="KW-0753">Steroid metabolism</keyword>
<evidence type="ECO:0000313" key="24">
    <source>
        <dbReference type="Proteomes" id="UP001369086"/>
    </source>
</evidence>
<evidence type="ECO:0000256" key="3">
    <source>
        <dbReference type="ARBA" id="ARBA00004613"/>
    </source>
</evidence>
<organism evidence="23 24">
    <name type="scientific">Huso huso</name>
    <name type="common">Beluga</name>
    <name type="synonym">Acipenser huso</name>
    <dbReference type="NCBI Taxonomy" id="61971"/>
    <lineage>
        <taxon>Eukaryota</taxon>
        <taxon>Metazoa</taxon>
        <taxon>Chordata</taxon>
        <taxon>Craniata</taxon>
        <taxon>Vertebrata</taxon>
        <taxon>Euteleostomi</taxon>
        <taxon>Actinopterygii</taxon>
        <taxon>Chondrostei</taxon>
        <taxon>Acipenseriformes</taxon>
        <taxon>Acipenseridae</taxon>
        <taxon>Huso</taxon>
    </lineage>
</organism>
<keyword evidence="20" id="KW-0175">Coiled coil</keyword>
<evidence type="ECO:0000256" key="20">
    <source>
        <dbReference type="SAM" id="Coils"/>
    </source>
</evidence>
<dbReference type="SUPFAM" id="SSF56968">
    <property type="entry name" value="Lipovitellin-phosvitin complex, beta-sheet shell regions"/>
    <property type="match status" value="2"/>
</dbReference>
<evidence type="ECO:0000256" key="1">
    <source>
        <dbReference type="ARBA" id="ARBA00004496"/>
    </source>
</evidence>
<dbReference type="Pfam" id="PF09172">
    <property type="entry name" value="Vit_open_b-sht"/>
    <property type="match status" value="1"/>
</dbReference>
<sequence>MGNQKLCLLLLLGTCTLAQQGDDNTEDQALSCLKEESRFKHFKKYTYRYEAESLNGVAGTATLKNSLKVTCTAELEVPQSCSFVLRTGDCSLSEVAVIDPQGQLIYRLAPNTDEFKAAMAKNVLKFSIQGGDHVSLYPDSGEPENILNVKRGIITALMAPMESDKNIKTIPMDTVYGKCDSELTVNTRKADSSATDITVTRDLIKCQSFDPMRGYVSPLALITGMNTPLSNLISSSQSCNYVLDTKRRHVTDAICTEKHVFLPFSHNEEYGIMSQVKQTLKFVEVSKINNRYFDQDEFAAKPLAMGYAEDKSPIQTKEAILKALRDLQGLAETQQGQQRASLFHKLVTELRGLNNKTLGEMVPEMTGISRSITLQALPQCGTPECIGAVLQVLRVTKAPTPVVDAVTYSLGLLPSPCNKRVRETLNMAQYQQSRATLYALSHTVRKFYNMEQLVTPEVTDVAEFMASLLGSDCSGNEDHIYLTLKAIGNMGKAMEDAHPKLRSTVLKCVQQPSASLAVQQAAVQAFRQMTITNEVRSILLQVFQDNSGKVQKRVAAYLMLMKNPSQSDLSKVTKALLKENGQVKSFVASHIANILESEEPSVQELKRKIEEALKGNQLPDAMDFRKFSRNYHVSHTIPDNIFGFEPLTTTVVGNMVFDSTGYMPREAMLETTLQAFGNTIDMFEFGLDGNGFEPSLDALFGEKGFFPDSALKAMYWVNNKLPDSMSEVLKNWFGQNKDGRAKREIPEDVIKEITHNAKKLMKDLKSQDSPEATAYLRILGAELGYLKISDFKTVAEMIMNFGKELQGLPNQVVKAVTSGTDMDLFAHYIFMDNEFSLPTGAGLPLKFSLSGVFTPGARAGLKIDPKTKQLTFRPSLAVEFITQMGVQIPEFTTNGIQMHTNIYHESGVNAKVSIKGQQVKLSIPAPQGPTQLFSISNTLLSLSTGQSDIVPPIVESRTNMVTCNPMFPGLQYCTTVRYSNASMTDAAPYYPLTGETRFAFEIQPTGEVTEYSATIAYELLKEDRDKVDTVKLIVKAEGSQGSEAMATMKYNRNKMTISSDLQIPDYDVQVGINVGVKDEGMFKGKKTYGLNIGVSNKNVPELTLLGKARFEGMKEGQILVQLTIPRINVDGKASATVNVANGLTVQLDATANIPESSSAQQVIFRYDNNKAELEMKSDIHSDIKKLLPDFSHYQNSLQKYTDDILEQKVAKTDMKLRHIVSKSIEAGNIWLNKVAKDLPYVENLRNKQSLPELTLPSIPEQLYLKTDSLIRYQFNKNKLTFEVDLPLGGKTSQELHLPNTFYTPPLVFPEVGINVPSKEFSIPSFTIPKTQEISLPLLGVAELSAKLTSNYYNWTASFIGGNNTQDNMAVIGFIAKYQVKAEAPVDLLSYNVEGTGLITSDAHGVVTTSVNGSLQHSLLEASVSYSDYANFDDLSSRANYHFDASSVLGVKTSLSNSWQSKFNDIGYKIEDTLGGHLAVGPLYCNYTSSTTYSFNRDQLERRVQSSAKLDSSFLEASNRITGTYVNEVLSIISNTDVHSGALVHVGEISYKDGVLNLKSDANGRHKSISALNKIEIALSDQMATMRVESQAQHLRNRVFALISGSLNGRGLELNADGTINVAESRGAHKATLTINPNGLATSATTSLQCSAIIFSNVFNGEIDASGATLSLVTKGSDIKNTAELTVDGKVGSSEVSLNSVYKGNIMDANSRNRLNFKVNKEGLAFSNNMMGSYNKIKAEHTNTLNIALWSLAFSSKTDNLLGAGNSYKHDFKFDLKPFIISLSLNNDLKFLGVDFINEGKLKLEPFQLNLNGNMRGAYGKDQELKHTYTINYAELAGTVECSTTGRVWGAQVDNAVKLEVAALSSKFHSDTKLSCKSLRFDNVVRTLVQPFKVSVEAVTNGDGSLNLYGTHSGQMYSKFLMKAEPLAVTYLHDYRGSTTHQLETGGPASTLLDNKVNGLVTPSEQSSTWKLKTQLNKNTYTQDVIVYNKAEKIGIELAGHILTDLLPIFASSGRSARYVSGHPQEFSISGFLKYDKNKDLHIIELPFVESLPAVIEQIKANMVNALESLQRYLKSLKLNDLVRKYKASLDRLPQQVNDYVKRLELESKINNVKKQLMAFTNDYTVTVEDLERYLERVKELYQEALTDLQEQLNKLEMKLKAYDLIEWKQTIEKLISKIVKTLKTIDQRYEITRTAMSTISIMQDIIQKYDLNKLKDSGAAWLQNLDENYQIKAELQKALDKLKELIQSFDVQKIAEDLIDRIKSVNIEDAINTLKTSFPTNEISRVMETIKDVVLNWIEEYEVTEKINSAYAKLQELLVKYEIDKKVQVLMDKAALLVQQYKVKETVQSAVNVLKSIDVKTYVDTIQQSLDDVIKQLKAQDYKQIIEQLNAYIDMLLQKIKSFDYNTFVDETNQKIGDMTKYVNAQIKDLEIPQKIESARQYIKDVQIAAMSYLKQLKNTRLAEVMTWVKDLMDSTALIEVRKRIQDNLEDLRNRISTMDIQKEVKLYLQRASDFYNRFVNFMIDQWNNAYKNISTLAEQYDIKNAVDKLKKAIEEGVAFPESIIGTVRIPAFELSLNALKKAEFETPEFTVPLTDLHVPSVKINLKKLQKISIPTRYTVPEFTVLDIYTIPSYTIDFEEIKKAIIRAVDRIRNVQIELPEPGVYFRELRVAYLSDLPDLTFPEVKLSEISFPEIRIPKIYNKNFEFPELQIPEFHLPRIPHEVSVPTFGKLSGEFKIKSPYYTLTTTAEVRNATTSQMNPEITASVTSEATSTIDYLAFTLDAIARLKVTEMKSLELTETIKLNHKAFSLDHKSALTFLGESVSGTVETTAKATTEAYNAEAVNNLRVSLQRGVSVTMHTKYNHNLNIPEADISSQTTLEQSVNTRLESGTVSVTVSTTGSGKWSIPDYSDEGTHKSDLEFTLNFNTAKLTFTGQTSSKFLKMKQTIDLESVILNHINVDIRAETETPFVKSSVLVLNGKAQVSDMKIELGATHNAVLIGRVSGKITNSVDFSAKPFEISLIVSNNGNTKISLPLKLTGKIDLQNNYVLTLNSKVQLFNWVAGARFNQYKYSHNVNLGNNDDNVSVNLAVNGEANLEFLNTPVTIPEIKIPYTSMKTRLVKDVSLWQDTGLKNLLLTPRQSFDLTFKVQYQKNKDMHSYAVNLEPVYNTINYYVIESFNQNFEGGRDKVVTLLTNSYNKANEQYRNLKIDTAVNKLPKTFRIPGYTVPVLNIEVSPFIAELPAFGFVIPKEVTTPGFTVPMIGFSMPSYNFVLPSLKLPVLNVPATLQKLTLPKFKVPQTQDTILVPAMGNITYDFAFKSAVITLNANAGIYNQSDITARFSAAASSVFNVLNFKLDGTTSLTRQRGLKLATALSLSHQNVEGAHDSTVSLTKRFIDASVTTTSKVKLPGLNLEFKQELKGNSKSKPNVASKINLKYNFKVPQIDTSGKGTVDHTLTLEGLTSYFSLDTTTKGNIEGIFLTTKTFSGKINNEASTYLNSNGIRSTIKTNANSKVDSKKSKIWNFDLNENLALEASPLRLYTMWNHTGSNEVIISSFNTKGNQAVKAILELVPTSMKADLQLVVSQPSSLVEEASIHHTVAVNINSENQKVGWNGKEQFMSNILAHELLVSNDDSEVRFDVTGSVQGHVSFLKDITLPIYKKSIWTILRFGLTTSEDKLQYLNGSTTIVYTKNKDGYFFPLPINVLADGVTINIPEVTLQIPKWLKNLPRKIREIDIPIENFKIPERVSVPSVIVTPAFKVPLTTLQVPSYTIDFKKIKIPKKISSLSFDLTLPHLPKVKFPKVDIAAQYLNSVKSKLPQFSVAVPDFKIIITSFTLPKTFTVGSHVIEMDKVVNQIASFDLPTITIPEQKIEIPEISVSLPAGLFIPVFGALSTTVKVASPIYNMSWTTSLENKTSSMVSSVKSTCSSTMVFLEYDLEASATTSYQDGAFKLDGKCTLSHNDLSIDWRHAYNLNNQRMKRQALPDPRPKHHLLNVDITSPTFTDISIRYAAGMDIITASVSSPSAGFLGLLLEKTGPELIHGKLYSRYPSSPENDVNLLDAVVSVKNPEKLHVEAFWNRDGPYLMLEGLNQRIPKMASAVYSCINKYHHQHFGMDINRLSVMLKDNIQNYIETVYRETSKKIDELDRGLRNMVKYASSKYEQMKDKTKNIYKRAADNMAKVDLQDLSIKFYDASIDLTREYQKNIKDLLDATIQFLRVTKFQLPGFNQRHTGQELFNKAADSASEMIDKILQQVKHFLQQYTDALIKYINDMEIKVPGTDKILQGKEVLDSIKDYLRKVQNEVIEAVKSLRKVNLEKSLQKLKDFFQTSFMQVEEVIKALKTKNLEEIKVQVQGMYNDAINSPLAAQIKYALDYVKDSTTRFYEFTQTCLRYILEELEKTSRYVKSLREEYLDANMVGWTVKYYEIEEKMIELVKSCAEYVKEIGPKYIEQVIAYVTQLTEKLKELVDKQGTEYLNYAKDLLTDADGRGMKTISELSNKAQAQIHEWSTLAKNIATEYRDHAQLKLQEAYGNLSLDELTSEAKRLFDIIIQQYSAYYQAILEILKELNNNIQPYIQYRDEKLQLDVPLPFLWESFDELPKRKER</sequence>
<evidence type="ECO:0000256" key="16">
    <source>
        <dbReference type="ARBA" id="ARBA00023180"/>
    </source>
</evidence>
<keyword evidence="4" id="KW-0813">Transport</keyword>
<keyword evidence="15" id="KW-1207">Sterol metabolism</keyword>
<dbReference type="InterPro" id="IPR052418">
    <property type="entry name" value="Apolipoprotein_B"/>
</dbReference>
<evidence type="ECO:0000256" key="17">
    <source>
        <dbReference type="ARBA" id="ARBA00023221"/>
    </source>
</evidence>
<dbReference type="Proteomes" id="UP001369086">
    <property type="component" value="Unassembled WGS sequence"/>
</dbReference>
<dbReference type="SMART" id="SM00638">
    <property type="entry name" value="LPD_N"/>
    <property type="match status" value="1"/>
</dbReference>
<dbReference type="Gene3D" id="1.25.10.20">
    <property type="entry name" value="Vitellinogen, superhelical"/>
    <property type="match status" value="1"/>
</dbReference>
<keyword evidence="5" id="KW-0963">Cytoplasm</keyword>
<keyword evidence="10" id="KW-0551">Lipid droplet</keyword>
<evidence type="ECO:0000259" key="22">
    <source>
        <dbReference type="PROSITE" id="PS51211"/>
    </source>
</evidence>
<keyword evidence="14" id="KW-0443">Lipid metabolism</keyword>
<keyword evidence="8" id="KW-0153">Cholesterol metabolism</keyword>
<proteinExistence type="predicted"/>
<accession>A0ABR0ZUT4</accession>
<evidence type="ECO:0000256" key="5">
    <source>
        <dbReference type="ARBA" id="ARBA00022490"/>
    </source>
</evidence>
<comment type="caution">
    <text evidence="19">Lacks conserved residue(s) required for the propagation of feature annotation.</text>
</comment>
<evidence type="ECO:0000256" key="11">
    <source>
        <dbReference type="ARBA" id="ARBA00022710"/>
    </source>
</evidence>
<dbReference type="SMART" id="SM01169">
    <property type="entry name" value="DUF1943"/>
    <property type="match status" value="1"/>
</dbReference>
<comment type="subcellular location">
    <subcellularLocation>
        <location evidence="1">Cytoplasm</location>
    </subcellularLocation>
    <subcellularLocation>
        <location evidence="2">Lipid droplet</location>
    </subcellularLocation>
    <subcellularLocation>
        <location evidence="3">Secreted</location>
    </subcellularLocation>
</comment>
<feature type="domain" description="Vitellogenin" evidence="22">
    <location>
        <begin position="39"/>
        <end position="668"/>
    </location>
</feature>
<dbReference type="PROSITE" id="PS51211">
    <property type="entry name" value="VITELLOGENIN"/>
    <property type="match status" value="1"/>
</dbReference>
<keyword evidence="12 21" id="KW-0732">Signal</keyword>
<dbReference type="Gene3D" id="2.20.80.10">
    <property type="entry name" value="Lipovitellin-phosvitin complex, chain A, domain 4"/>
    <property type="match status" value="1"/>
</dbReference>
<evidence type="ECO:0000313" key="23">
    <source>
        <dbReference type="EMBL" id="KAK6488577.1"/>
    </source>
</evidence>
<evidence type="ECO:0000256" key="8">
    <source>
        <dbReference type="ARBA" id="ARBA00022548"/>
    </source>
</evidence>
<dbReference type="InterPro" id="IPR015816">
    <property type="entry name" value="Vitellinogen_b-sht_N"/>
</dbReference>
<evidence type="ECO:0000256" key="15">
    <source>
        <dbReference type="ARBA" id="ARBA00023166"/>
    </source>
</evidence>
<dbReference type="Gene3D" id="2.30.230.10">
    <property type="entry name" value="Lipovitellin, beta-sheet shell regions, chain A"/>
    <property type="match status" value="1"/>
</dbReference>
<evidence type="ECO:0000256" key="18">
    <source>
        <dbReference type="ARBA" id="ARBA00023313"/>
    </source>
</evidence>
<keyword evidence="7" id="KW-0964">Secreted</keyword>
<comment type="caution">
    <text evidence="23">The sequence shown here is derived from an EMBL/GenBank/DDBJ whole genome shotgun (WGS) entry which is preliminary data.</text>
</comment>
<keyword evidence="9" id="KW-0358">Heparin-binding</keyword>